<evidence type="ECO:0000313" key="3">
    <source>
        <dbReference type="EMBL" id="KPY46586.1"/>
    </source>
</evidence>
<keyword evidence="1" id="KW-0175">Coiled coil</keyword>
<reference evidence="3 4" key="1">
    <citation type="submission" date="2015-09" db="EMBL/GenBank/DDBJ databases">
        <title>Genome announcement of multiple Pseudomonas syringae strains.</title>
        <authorList>
            <person name="Thakur S."/>
            <person name="Wang P.W."/>
            <person name="Gong Y."/>
            <person name="Weir B.S."/>
            <person name="Guttman D.S."/>
        </authorList>
    </citation>
    <scope>NUCLEOTIDE SEQUENCE [LARGE SCALE GENOMIC DNA]</scope>
    <source>
        <strain evidence="3 4">ICMP3882</strain>
    </source>
</reference>
<evidence type="ECO:0000313" key="4">
    <source>
        <dbReference type="Proteomes" id="UP000050554"/>
    </source>
</evidence>
<dbReference type="PATRIC" id="fig|55398.3.peg.3125"/>
<evidence type="ECO:0000256" key="1">
    <source>
        <dbReference type="SAM" id="Coils"/>
    </source>
</evidence>
<feature type="coiled-coil region" evidence="1">
    <location>
        <begin position="295"/>
        <end position="322"/>
    </location>
</feature>
<comment type="caution">
    <text evidence="3">The sequence shown here is derived from an EMBL/GenBank/DDBJ whole genome shotgun (WGS) entry which is preliminary data.</text>
</comment>
<dbReference type="AlphaFoldDB" id="A0A0P9ZAE6"/>
<protein>
    <submittedName>
        <fullName evidence="3">Lipoprotein</fullName>
    </submittedName>
</protein>
<gene>
    <name evidence="3" type="ORF">ALO47_04907</name>
</gene>
<sequence length="342" mass="38482">MSKKAHRHLSMRHSSPAPSASRDPMFKRSTLSLGSAVLCGTFLVGGCANQLSQRSEHEERVERKLLEHTLQVDIGEPKTLELPQRRVRIHEHKSFEVTDFEVTRHYDRYTPYQPWREIYEIPLGAVAVVAGVGANVVNVFALGSLPESVTKDWISYGVAGMNPFMNAPSHGRAEQNLAGIDEVQKDKRIENSTLPWSERSVMVKAGNDTHEMATDRNGVLRLNLLDSPFAEQDLSRVTRIYINVEDEQDNAHANESLPISHSLRGKLLEAHALIYDDLEDDEVSQWVHRVKRLSDLGLEEEASELEQSLIELTRNDPQLQNEFLKSLARDAGRLVAVPAQAQ</sequence>
<organism evidence="3 4">
    <name type="scientific">Pseudomonas syringae pv. ribicola</name>
    <dbReference type="NCBI Taxonomy" id="55398"/>
    <lineage>
        <taxon>Bacteria</taxon>
        <taxon>Pseudomonadati</taxon>
        <taxon>Pseudomonadota</taxon>
        <taxon>Gammaproteobacteria</taxon>
        <taxon>Pseudomonadales</taxon>
        <taxon>Pseudomonadaceae</taxon>
        <taxon>Pseudomonas</taxon>
    </lineage>
</organism>
<feature type="compositionally biased region" description="Basic residues" evidence="2">
    <location>
        <begin position="1"/>
        <end position="11"/>
    </location>
</feature>
<name>A0A0P9ZAE6_PSESI</name>
<accession>A0A0P9ZAE6</accession>
<feature type="region of interest" description="Disordered" evidence="2">
    <location>
        <begin position="1"/>
        <end position="25"/>
    </location>
</feature>
<dbReference type="EMBL" id="LJRF01000120">
    <property type="protein sequence ID" value="KPY46586.1"/>
    <property type="molecule type" value="Genomic_DNA"/>
</dbReference>
<proteinExistence type="predicted"/>
<keyword evidence="3" id="KW-0449">Lipoprotein</keyword>
<evidence type="ECO:0000256" key="2">
    <source>
        <dbReference type="SAM" id="MobiDB-lite"/>
    </source>
</evidence>
<dbReference type="Proteomes" id="UP000050554">
    <property type="component" value="Unassembled WGS sequence"/>
</dbReference>